<evidence type="ECO:0000256" key="1">
    <source>
        <dbReference type="ARBA" id="ARBA00023015"/>
    </source>
</evidence>
<dbReference type="InterPro" id="IPR018060">
    <property type="entry name" value="HTH_AraC"/>
</dbReference>
<evidence type="ECO:0000313" key="5">
    <source>
        <dbReference type="EMBL" id="GGI43700.1"/>
    </source>
</evidence>
<protein>
    <submittedName>
        <fullName evidence="5">AraC family transcriptional regulator</fullName>
    </submittedName>
</protein>
<sequence length="333" mass="37428">MENGERWCQIDNKVDSDCSLTLELNHMYKSSWFDQIVRLPEQMGQGYWRRVQPNSFLELVICDVSFHDNMKMSSKEGGNSLNLGFCLGESIHWSVAGQPGEFGLESGGVSVYGDNDASNNCQYERDRRFQGLTIKFNHTESNGALQHLPLHKLTSVLAANCGLYYNTESTPALKRVVHEITHCQYQGDIKRIYLEGKVMELVAIYLSESLMEKNLSSTSTSGLSRTDIASLHRAKDIVDADLIAPPSLAALAQCVCLNEFKLKKGFKLLFGLPVYAYVIDQRLERAFGLLRESHITITEAASAVGFGKAGHFSEHFKKKFGVNPSDYFRHLKR</sequence>
<keyword evidence="3" id="KW-0804">Transcription</keyword>
<feature type="domain" description="HTH araC/xylS-type" evidence="4">
    <location>
        <begin position="232"/>
        <end position="330"/>
    </location>
</feature>
<dbReference type="Pfam" id="PF12833">
    <property type="entry name" value="HTH_18"/>
    <property type="match status" value="1"/>
</dbReference>
<gene>
    <name evidence="5" type="ORF">GCM10008018_03430</name>
</gene>
<keyword evidence="1" id="KW-0805">Transcription regulation</keyword>
<dbReference type="PANTHER" id="PTHR47893:SF1">
    <property type="entry name" value="REGULATORY PROTEIN PCHR"/>
    <property type="match status" value="1"/>
</dbReference>
<dbReference type="PRINTS" id="PR00032">
    <property type="entry name" value="HTHARAC"/>
</dbReference>
<dbReference type="InterPro" id="IPR020449">
    <property type="entry name" value="Tscrpt_reg_AraC-type_HTH"/>
</dbReference>
<evidence type="ECO:0000256" key="3">
    <source>
        <dbReference type="ARBA" id="ARBA00023163"/>
    </source>
</evidence>
<dbReference type="Proteomes" id="UP000615455">
    <property type="component" value="Unassembled WGS sequence"/>
</dbReference>
<proteinExistence type="predicted"/>
<dbReference type="RefSeq" id="WP_229757411.1">
    <property type="nucleotide sequence ID" value="NZ_BMHE01000001.1"/>
</dbReference>
<dbReference type="Gene3D" id="1.10.10.60">
    <property type="entry name" value="Homeodomain-like"/>
    <property type="match status" value="1"/>
</dbReference>
<dbReference type="SUPFAM" id="SSF46689">
    <property type="entry name" value="Homeodomain-like"/>
    <property type="match status" value="1"/>
</dbReference>
<dbReference type="PANTHER" id="PTHR47893">
    <property type="entry name" value="REGULATORY PROTEIN PCHR"/>
    <property type="match status" value="1"/>
</dbReference>
<dbReference type="InterPro" id="IPR053142">
    <property type="entry name" value="PchR_regulatory_protein"/>
</dbReference>
<evidence type="ECO:0000259" key="4">
    <source>
        <dbReference type="PROSITE" id="PS01124"/>
    </source>
</evidence>
<name>A0ABQ2BN83_9BACL</name>
<keyword evidence="2" id="KW-0238">DNA-binding</keyword>
<reference evidence="6" key="1">
    <citation type="journal article" date="2019" name="Int. J. Syst. Evol. Microbiol.">
        <title>The Global Catalogue of Microorganisms (GCM) 10K type strain sequencing project: providing services to taxonomists for standard genome sequencing and annotation.</title>
        <authorList>
            <consortium name="The Broad Institute Genomics Platform"/>
            <consortium name="The Broad Institute Genome Sequencing Center for Infectious Disease"/>
            <person name="Wu L."/>
            <person name="Ma J."/>
        </authorList>
    </citation>
    <scope>NUCLEOTIDE SEQUENCE [LARGE SCALE GENOMIC DNA]</scope>
    <source>
        <strain evidence="6">CGMCC 1.15043</strain>
    </source>
</reference>
<dbReference type="EMBL" id="BMHE01000001">
    <property type="protein sequence ID" value="GGI43700.1"/>
    <property type="molecule type" value="Genomic_DNA"/>
</dbReference>
<dbReference type="SMART" id="SM00342">
    <property type="entry name" value="HTH_ARAC"/>
    <property type="match status" value="1"/>
</dbReference>
<organism evidence="5 6">
    <name type="scientific">Paenibacillus marchantiophytorum</name>
    <dbReference type="NCBI Taxonomy" id="1619310"/>
    <lineage>
        <taxon>Bacteria</taxon>
        <taxon>Bacillati</taxon>
        <taxon>Bacillota</taxon>
        <taxon>Bacilli</taxon>
        <taxon>Bacillales</taxon>
        <taxon>Paenibacillaceae</taxon>
        <taxon>Paenibacillus</taxon>
    </lineage>
</organism>
<keyword evidence="6" id="KW-1185">Reference proteome</keyword>
<dbReference type="InterPro" id="IPR009057">
    <property type="entry name" value="Homeodomain-like_sf"/>
</dbReference>
<evidence type="ECO:0000313" key="6">
    <source>
        <dbReference type="Proteomes" id="UP000615455"/>
    </source>
</evidence>
<accession>A0ABQ2BN83</accession>
<dbReference type="PROSITE" id="PS01124">
    <property type="entry name" value="HTH_ARAC_FAMILY_2"/>
    <property type="match status" value="1"/>
</dbReference>
<evidence type="ECO:0000256" key="2">
    <source>
        <dbReference type="ARBA" id="ARBA00023125"/>
    </source>
</evidence>
<comment type="caution">
    <text evidence="5">The sequence shown here is derived from an EMBL/GenBank/DDBJ whole genome shotgun (WGS) entry which is preliminary data.</text>
</comment>